<feature type="chain" id="PRO_5022239760" description="CopL family metal-binding regulatory protein" evidence="2">
    <location>
        <begin position="20"/>
        <end position="123"/>
    </location>
</feature>
<evidence type="ECO:0000313" key="4">
    <source>
        <dbReference type="Proteomes" id="UP000317550"/>
    </source>
</evidence>
<dbReference type="KEGG" id="cari:FNU76_04980"/>
<feature type="region of interest" description="Disordered" evidence="1">
    <location>
        <begin position="29"/>
        <end position="50"/>
    </location>
</feature>
<feature type="signal peptide" evidence="2">
    <location>
        <begin position="1"/>
        <end position="19"/>
    </location>
</feature>
<evidence type="ECO:0000313" key="3">
    <source>
        <dbReference type="EMBL" id="QDQ25753.1"/>
    </source>
</evidence>
<feature type="region of interest" description="Disordered" evidence="1">
    <location>
        <begin position="93"/>
        <end position="123"/>
    </location>
</feature>
<evidence type="ECO:0000256" key="1">
    <source>
        <dbReference type="SAM" id="MobiDB-lite"/>
    </source>
</evidence>
<accession>A0A516SC82</accession>
<keyword evidence="2" id="KW-0732">Signal</keyword>
<sequence length="123" mass="12899">MQMLLASCLALGCLVTAHAEPRGALVPPVDAMTQSRVPSQDAQGKAENKVAQKSPAPCCASGSRNCPAKCTSPCVKPPARNGYFGSLFGLLDSRPSCPRRDIAGNDEEDTAPLPSPDRPPRLI</sequence>
<evidence type="ECO:0000256" key="2">
    <source>
        <dbReference type="SAM" id="SignalP"/>
    </source>
</evidence>
<protein>
    <recommendedName>
        <fullName evidence="5">CopL family metal-binding regulatory protein</fullName>
    </recommendedName>
</protein>
<gene>
    <name evidence="3" type="ORF">FNU76_04980</name>
</gene>
<dbReference type="EMBL" id="CP041730">
    <property type="protein sequence ID" value="QDQ25753.1"/>
    <property type="molecule type" value="Genomic_DNA"/>
</dbReference>
<evidence type="ECO:0008006" key="5">
    <source>
        <dbReference type="Google" id="ProtNLM"/>
    </source>
</evidence>
<dbReference type="RefSeq" id="WP_143856678.1">
    <property type="nucleotide sequence ID" value="NZ_CP041730.1"/>
</dbReference>
<name>A0A516SC82_9NEIS</name>
<keyword evidence="4" id="KW-1185">Reference proteome</keyword>
<proteinExistence type="predicted"/>
<organism evidence="3 4">
    <name type="scientific">Chitinimonas arctica</name>
    <dbReference type="NCBI Taxonomy" id="2594795"/>
    <lineage>
        <taxon>Bacteria</taxon>
        <taxon>Pseudomonadati</taxon>
        <taxon>Pseudomonadota</taxon>
        <taxon>Betaproteobacteria</taxon>
        <taxon>Neisseriales</taxon>
        <taxon>Chitinibacteraceae</taxon>
        <taxon>Chitinimonas</taxon>
    </lineage>
</organism>
<dbReference type="Proteomes" id="UP000317550">
    <property type="component" value="Chromosome"/>
</dbReference>
<dbReference type="AlphaFoldDB" id="A0A516SC82"/>
<reference evidence="4" key="1">
    <citation type="submission" date="2019-07" db="EMBL/GenBank/DDBJ databases">
        <title>Chitinimonas sp. nov., isolated from Ny-Alesund, arctica soil.</title>
        <authorList>
            <person name="Xu Q."/>
            <person name="Peng F."/>
        </authorList>
    </citation>
    <scope>NUCLEOTIDE SEQUENCE [LARGE SCALE GENOMIC DNA]</scope>
    <source>
        <strain evidence="4">R3-44</strain>
    </source>
</reference>
<feature type="compositionally biased region" description="Polar residues" evidence="1">
    <location>
        <begin position="32"/>
        <end position="42"/>
    </location>
</feature>